<dbReference type="InterPro" id="IPR032821">
    <property type="entry name" value="PKS_assoc"/>
</dbReference>
<accession>A0A0M8PC42</accession>
<evidence type="ECO:0000256" key="5">
    <source>
        <dbReference type="PROSITE-ProRule" id="PRU01363"/>
    </source>
</evidence>
<dbReference type="InterPro" id="IPR016039">
    <property type="entry name" value="Thiolase-like"/>
</dbReference>
<dbReference type="CDD" id="cd05274">
    <property type="entry name" value="KR_FAS_SDR_x"/>
    <property type="match status" value="1"/>
</dbReference>
<dbReference type="SMART" id="SM00823">
    <property type="entry name" value="PKS_PP"/>
    <property type="match status" value="1"/>
</dbReference>
<dbReference type="InterPro" id="IPR036291">
    <property type="entry name" value="NAD(P)-bd_dom_sf"/>
</dbReference>
<evidence type="ECO:0000313" key="11">
    <source>
        <dbReference type="Proteomes" id="UP000037696"/>
    </source>
</evidence>
<dbReference type="Gene3D" id="3.40.366.10">
    <property type="entry name" value="Malonyl-Coenzyme A Acyl Carrier Protein, domain 2"/>
    <property type="match status" value="1"/>
</dbReference>
<evidence type="ECO:0000256" key="1">
    <source>
        <dbReference type="ARBA" id="ARBA00022450"/>
    </source>
</evidence>
<dbReference type="SUPFAM" id="SSF55048">
    <property type="entry name" value="Probable ACP-binding domain of malonyl-CoA ACP transacylase"/>
    <property type="match status" value="1"/>
</dbReference>
<organism evidence="10 11">
    <name type="scientific">Penicillium nordicum</name>
    <dbReference type="NCBI Taxonomy" id="229535"/>
    <lineage>
        <taxon>Eukaryota</taxon>
        <taxon>Fungi</taxon>
        <taxon>Dikarya</taxon>
        <taxon>Ascomycota</taxon>
        <taxon>Pezizomycotina</taxon>
        <taxon>Eurotiomycetes</taxon>
        <taxon>Eurotiomycetidae</taxon>
        <taxon>Eurotiales</taxon>
        <taxon>Aspergillaceae</taxon>
        <taxon>Penicillium</taxon>
    </lineage>
</organism>
<dbReference type="SUPFAM" id="SSF52151">
    <property type="entry name" value="FabD/lysophospholipase-like"/>
    <property type="match status" value="1"/>
</dbReference>
<dbReference type="SUPFAM" id="SSF51735">
    <property type="entry name" value="NAD(P)-binding Rossmann-fold domains"/>
    <property type="match status" value="2"/>
</dbReference>
<feature type="region of interest" description="C-terminal hotdog fold" evidence="5">
    <location>
        <begin position="1029"/>
        <end position="1174"/>
    </location>
</feature>
<dbReference type="InterPro" id="IPR049900">
    <property type="entry name" value="PKS_mFAS_DH"/>
</dbReference>
<dbReference type="Gene3D" id="3.40.47.10">
    <property type="match status" value="1"/>
</dbReference>
<dbReference type="STRING" id="229535.A0A0M8PC42"/>
<feature type="active site" description="Proton donor; for dehydratase activity" evidence="5">
    <location>
        <position position="1094"/>
    </location>
</feature>
<dbReference type="InterPro" id="IPR014043">
    <property type="entry name" value="Acyl_transferase_dom"/>
</dbReference>
<dbReference type="GO" id="GO:0006633">
    <property type="term" value="P:fatty acid biosynthetic process"/>
    <property type="evidence" value="ECO:0007669"/>
    <property type="project" value="InterPro"/>
</dbReference>
<evidence type="ECO:0000313" key="10">
    <source>
        <dbReference type="EMBL" id="KOS47877.1"/>
    </source>
</evidence>
<dbReference type="InterPro" id="IPR020841">
    <property type="entry name" value="PKS_Beta-ketoAc_synthase_dom"/>
</dbReference>
<evidence type="ECO:0000256" key="4">
    <source>
        <dbReference type="ARBA" id="ARBA00023268"/>
    </source>
</evidence>
<keyword evidence="3" id="KW-0808">Transferase</keyword>
<dbReference type="InterPro" id="IPR013968">
    <property type="entry name" value="PKS_KR"/>
</dbReference>
<dbReference type="SUPFAM" id="SSF53901">
    <property type="entry name" value="Thiolase-like"/>
    <property type="match status" value="1"/>
</dbReference>
<dbReference type="Gene3D" id="3.40.50.720">
    <property type="entry name" value="NAD(P)-binding Rossmann-like Domain"/>
    <property type="match status" value="1"/>
</dbReference>
<feature type="region of interest" description="Disordered" evidence="6">
    <location>
        <begin position="1635"/>
        <end position="1667"/>
    </location>
</feature>
<dbReference type="Pfam" id="PF16197">
    <property type="entry name" value="KAsynt_C_assoc"/>
    <property type="match status" value="1"/>
</dbReference>
<feature type="region of interest" description="N-terminal hotdog fold" evidence="5">
    <location>
        <begin position="894"/>
        <end position="1013"/>
    </location>
</feature>
<dbReference type="PROSITE" id="PS00606">
    <property type="entry name" value="KS3_1"/>
    <property type="match status" value="1"/>
</dbReference>
<dbReference type="Gene3D" id="3.10.129.110">
    <property type="entry name" value="Polyketide synthase dehydratase"/>
    <property type="match status" value="1"/>
</dbReference>
<dbReference type="SMART" id="SM00822">
    <property type="entry name" value="PKS_KR"/>
    <property type="match status" value="1"/>
</dbReference>
<protein>
    <submittedName>
        <fullName evidence="10">Uncharacterized protein</fullName>
    </submittedName>
</protein>
<gene>
    <name evidence="10" type="ORF">ACN38_g1154</name>
</gene>
<feature type="active site" description="Proton acceptor; for dehydratase activity" evidence="5">
    <location>
        <position position="926"/>
    </location>
</feature>
<dbReference type="PROSITE" id="PS50075">
    <property type="entry name" value="CARRIER"/>
    <property type="match status" value="1"/>
</dbReference>
<dbReference type="InterPro" id="IPR016035">
    <property type="entry name" value="Acyl_Trfase/lysoPLipase"/>
</dbReference>
<evidence type="ECO:0000259" key="8">
    <source>
        <dbReference type="PROSITE" id="PS52004"/>
    </source>
</evidence>
<dbReference type="Pfam" id="PF08659">
    <property type="entry name" value="KR"/>
    <property type="match status" value="1"/>
</dbReference>
<dbReference type="PROSITE" id="PS52019">
    <property type="entry name" value="PKS_MFAS_DH"/>
    <property type="match status" value="1"/>
</dbReference>
<evidence type="ECO:0000256" key="6">
    <source>
        <dbReference type="SAM" id="MobiDB-lite"/>
    </source>
</evidence>
<dbReference type="Pfam" id="PF02801">
    <property type="entry name" value="Ketoacyl-synt_C"/>
    <property type="match status" value="1"/>
</dbReference>
<dbReference type="GO" id="GO:0004312">
    <property type="term" value="F:fatty acid synthase activity"/>
    <property type="evidence" value="ECO:0007669"/>
    <property type="project" value="TreeGrafter"/>
</dbReference>
<dbReference type="InterPro" id="IPR018201">
    <property type="entry name" value="Ketoacyl_synth_AS"/>
</dbReference>
<name>A0A0M8PC42_9EURO</name>
<dbReference type="InterPro" id="IPR016036">
    <property type="entry name" value="Malonyl_transacylase_ACP-bd"/>
</dbReference>
<evidence type="ECO:0000259" key="7">
    <source>
        <dbReference type="PROSITE" id="PS50075"/>
    </source>
</evidence>
<dbReference type="Gene3D" id="3.30.70.3290">
    <property type="match status" value="1"/>
</dbReference>
<dbReference type="SMART" id="SM00827">
    <property type="entry name" value="PKS_AT"/>
    <property type="match status" value="1"/>
</dbReference>
<feature type="domain" description="Carrier" evidence="7">
    <location>
        <begin position="1670"/>
        <end position="1748"/>
    </location>
</feature>
<keyword evidence="1" id="KW-0596">Phosphopantetheine</keyword>
<feature type="domain" description="Ketosynthase family 3 (KS3)" evidence="8">
    <location>
        <begin position="2"/>
        <end position="427"/>
    </location>
</feature>
<dbReference type="GO" id="GO:0031177">
    <property type="term" value="F:phosphopantetheine binding"/>
    <property type="evidence" value="ECO:0007669"/>
    <property type="project" value="InterPro"/>
</dbReference>
<dbReference type="Pfam" id="PF00698">
    <property type="entry name" value="Acyl_transf_1"/>
    <property type="match status" value="1"/>
</dbReference>
<sequence length="1748" mass="190033">MDNDIAVVGMACRLPGGTNSPNELWEMIMEKHEASSEIPSMRWEPYMKTDVRNTEVLEKLPKRGYFLDNLEDFDAAFFGISPKEAEQLDPQQRIVLEVAWEALERAGVPPQCLSGSDTGVFLGVNSNDYSHLVLEDLPRLEPWMGIGTAYCGVPNRVSYQLDLMGPSMAVDAACASSLVAVHLGRQAILQGECKVAIVGGVNAMCHPGMTVVLDRAGATSEEGICQSFDDAAHGYGRGEGAAIIILKSIEDAINDKDDILALVKGSAVAQDGRTQGIMAPNSAAQELVARKALGTAGVDPATVNYVEAHATSTPVGDSTEITALSRVYGHMRKSDNPCYIGSVKPNIGHLEAGAGAVGFIKSVMSIHTGILAPQANLDQLNSSIDWAGAGLQVVQDSQQWPSSDAPRRAGVSSYGYGGTVSHVILEQYTPPPFEDKQSQSDGPQILLLSAPHENRISAQANVLSFWMNDAGKNNALSRIATTLAIRRGHHTHRAALVVDNHHDAIEKLRSLSEDVSTEWVTKNRVLTKDTRKDVTFVFSGHGAQWADMGKQLLHNRMFYDTVASLDPIVKAEMEFSALDSFESGDFMASDRIQVLTYLFQVGLVAVLDSLGLQPNAIIGHSVGEIAAAVTAGCLTPKEGALIVTKRAKLYQSMIGLGAMAVVYRPFEEMKQELDVRTDIVAAINSSPSSCVLSGDLQPLETFCKSLNDRGIKTMRVRTDIAFHHPNLTALVEPLIIALGGLLDPRPPKVTLYSTCLDDPHNLQPREIDYWCKNMICPVQLSSAVASAANDGLRVFLEISSHPVISHSIQEILVDSGIDDFGVYHTMRRQQPAEKTILCSLAQLHCRGCDVNWDKSMEGSWISEVPVAGWSHQKFWRDIESGPLGAETTHNVEQHSLLGGRLAVAGEDLVTYTTILDEISKPFPGSHPVHGSEIIPAAVLINTFLLGTRAQQLSKLHLRVPITTNKARDIQFVVSSNRAKISSRLIRGGTEDHHEGGSWQTHTTGSWSTTNIDEVTLPYNVDIELKKSLIGERLENNFSIDYLSKVGVSSMGFPWAILEHYGNQQEMIALVDVAPDIDSGVNLPWDPRSWAPVLDSATSVASTLFFGDPRLRMPSYVDKISVLTKNDPPKVCYLYIEATKCALSAAHITICDEEGKTLALIESMQFSEIDGEFRPNAGVEGLVHEVAWPPAVYKEKALPISHLVLISKHRSLAHYYGERVSMPVRKTTILTSVRELSDQKLSLGGDAAIVYLPISDVPLDSTFTAAHDHAMDLLDIVKLIVNSSLSIKVFVLTKGVSAGQLTALAQSPLHGLSRIIASEHSDIWGALIDLEEPTIPLEVMKYVQGEDVICISDGIPRIARLRPLPHNRLLPSCTVPRICRPEGTYLITGGLGTLGMETAEFLVEQGVRRVVLLSRRAVPPRKDWPAIIAESAPMVSTVKGIHRLEAYGATIKTIDIDISDESSAEQLSMALDAFNLPAVSGVIHAAGVIENELVLSTTEQGVSHVLAPKISGAMLLHRLFPPGTLDFMIFFSSCGQLFGFPGQASYASGNAFLDTLAAHRRSQGDNAVSLQWSSWRGMGMATSNEFINAELANKGITDISRDEAFQALLHVLKYDISQAAVLRSLPIEDDEPIPSSILTDIIKRKPPTSSPSDKPPSETKEGNEIPSSIEERRAYLDHKIRDSVSQVLHLAGPEDVDPKDVMSDLGLDSVLTVSLRSMLQKALGVKVPPTLTWTCPTVVDLICWFESNI</sequence>
<evidence type="ECO:0000256" key="2">
    <source>
        <dbReference type="ARBA" id="ARBA00022553"/>
    </source>
</evidence>
<dbReference type="Proteomes" id="UP000037696">
    <property type="component" value="Unassembled WGS sequence"/>
</dbReference>
<dbReference type="PROSITE" id="PS52004">
    <property type="entry name" value="KS3_2"/>
    <property type="match status" value="1"/>
</dbReference>
<dbReference type="PANTHER" id="PTHR43775">
    <property type="entry name" value="FATTY ACID SYNTHASE"/>
    <property type="match status" value="1"/>
</dbReference>
<dbReference type="Gene3D" id="1.10.1200.10">
    <property type="entry name" value="ACP-like"/>
    <property type="match status" value="1"/>
</dbReference>
<evidence type="ECO:0000259" key="9">
    <source>
        <dbReference type="PROSITE" id="PS52019"/>
    </source>
</evidence>
<dbReference type="SMART" id="SM00825">
    <property type="entry name" value="PKS_KS"/>
    <property type="match status" value="1"/>
</dbReference>
<keyword evidence="2" id="KW-0597">Phosphoprotein</keyword>
<dbReference type="InterPro" id="IPR001227">
    <property type="entry name" value="Ac_transferase_dom_sf"/>
</dbReference>
<dbReference type="InterPro" id="IPR042104">
    <property type="entry name" value="PKS_dehydratase_sf"/>
</dbReference>
<dbReference type="Pfam" id="PF00109">
    <property type="entry name" value="ketoacyl-synt"/>
    <property type="match status" value="1"/>
</dbReference>
<feature type="domain" description="PKS/mFAS DH" evidence="9">
    <location>
        <begin position="894"/>
        <end position="1174"/>
    </location>
</feature>
<dbReference type="InterPro" id="IPR057326">
    <property type="entry name" value="KR_dom"/>
</dbReference>
<proteinExistence type="predicted"/>
<feature type="compositionally biased region" description="Basic and acidic residues" evidence="6">
    <location>
        <begin position="1654"/>
        <end position="1667"/>
    </location>
</feature>
<comment type="caution">
    <text evidence="10">The sequence shown here is derived from an EMBL/GenBank/DDBJ whole genome shotgun (WGS) entry which is preliminary data.</text>
</comment>
<dbReference type="InterPro" id="IPR014031">
    <property type="entry name" value="Ketoacyl_synth_C"/>
</dbReference>
<dbReference type="CDD" id="cd00833">
    <property type="entry name" value="PKS"/>
    <property type="match status" value="1"/>
</dbReference>
<reference evidence="10 11" key="1">
    <citation type="submission" date="2015-08" db="EMBL/GenBank/DDBJ databases">
        <title>Genome sequencing of Penicillium nordicum.</title>
        <authorList>
            <person name="Nguyen H.D."/>
            <person name="Seifert K.A."/>
        </authorList>
    </citation>
    <scope>NUCLEOTIDE SEQUENCE [LARGE SCALE GENOMIC DNA]</scope>
    <source>
        <strain evidence="10 11">DAOMC 185683</strain>
    </source>
</reference>
<dbReference type="EMBL" id="LHQQ01000011">
    <property type="protein sequence ID" value="KOS47877.1"/>
    <property type="molecule type" value="Genomic_DNA"/>
</dbReference>
<dbReference type="GO" id="GO:0004315">
    <property type="term" value="F:3-oxoacyl-[acyl-carrier-protein] synthase activity"/>
    <property type="evidence" value="ECO:0007669"/>
    <property type="project" value="InterPro"/>
</dbReference>
<keyword evidence="11" id="KW-1185">Reference proteome</keyword>
<evidence type="ECO:0000256" key="3">
    <source>
        <dbReference type="ARBA" id="ARBA00022679"/>
    </source>
</evidence>
<dbReference type="InterPro" id="IPR036736">
    <property type="entry name" value="ACP-like_sf"/>
</dbReference>
<dbReference type="GO" id="GO:0030639">
    <property type="term" value="P:polyketide biosynthetic process"/>
    <property type="evidence" value="ECO:0007669"/>
    <property type="project" value="UniProtKB-ARBA"/>
</dbReference>
<dbReference type="InterPro" id="IPR020806">
    <property type="entry name" value="PKS_PP-bd"/>
</dbReference>
<dbReference type="SUPFAM" id="SSF47336">
    <property type="entry name" value="ACP-like"/>
    <property type="match status" value="1"/>
</dbReference>
<dbReference type="InterPro" id="IPR014030">
    <property type="entry name" value="Ketoacyl_synth_N"/>
</dbReference>
<dbReference type="InterPro" id="IPR050091">
    <property type="entry name" value="PKS_NRPS_Biosynth_Enz"/>
</dbReference>
<dbReference type="OrthoDB" id="329835at2759"/>
<dbReference type="InterPro" id="IPR009081">
    <property type="entry name" value="PP-bd_ACP"/>
</dbReference>
<keyword evidence="4" id="KW-0511">Multifunctional enzyme</keyword>
<dbReference type="Pfam" id="PF00550">
    <property type="entry name" value="PP-binding"/>
    <property type="match status" value="1"/>
</dbReference>
<dbReference type="PANTHER" id="PTHR43775:SF22">
    <property type="entry name" value="SYNTHASE, PUTATIVE (JCVI)-RELATED"/>
    <property type="match status" value="1"/>
</dbReference>